<gene>
    <name evidence="3" type="ORF">ACEZDB_25325</name>
    <name evidence="2" type="ORF">ACEZDG_25640</name>
</gene>
<evidence type="ECO:0000313" key="4">
    <source>
        <dbReference type="Proteomes" id="UP001592530"/>
    </source>
</evidence>
<name>A0ABV6VGD4_9ACTN</name>
<organism evidence="2 5">
    <name type="scientific">Streptacidiphilus alkalitolerans</name>
    <dbReference type="NCBI Taxonomy" id="3342712"/>
    <lineage>
        <taxon>Bacteria</taxon>
        <taxon>Bacillati</taxon>
        <taxon>Actinomycetota</taxon>
        <taxon>Actinomycetes</taxon>
        <taxon>Kitasatosporales</taxon>
        <taxon>Streptomycetaceae</taxon>
        <taxon>Streptacidiphilus</taxon>
    </lineage>
</organism>
<evidence type="ECO:0000313" key="5">
    <source>
        <dbReference type="Proteomes" id="UP001592582"/>
    </source>
</evidence>
<keyword evidence="1" id="KW-0812">Transmembrane</keyword>
<protein>
    <submittedName>
        <fullName evidence="2">Uncharacterized protein</fullName>
    </submittedName>
</protein>
<evidence type="ECO:0000313" key="2">
    <source>
        <dbReference type="EMBL" id="MFC1412657.1"/>
    </source>
</evidence>
<dbReference type="EMBL" id="JBHEZX010000012">
    <property type="protein sequence ID" value="MFC1412657.1"/>
    <property type="molecule type" value="Genomic_DNA"/>
</dbReference>
<accession>A0ABV6VGD4</accession>
<dbReference type="EMBL" id="JBHEZY010000011">
    <property type="protein sequence ID" value="MFC1433978.1"/>
    <property type="molecule type" value="Genomic_DNA"/>
</dbReference>
<comment type="caution">
    <text evidence="2">The sequence shown here is derived from an EMBL/GenBank/DDBJ whole genome shotgun (WGS) entry which is preliminary data.</text>
</comment>
<evidence type="ECO:0000313" key="3">
    <source>
        <dbReference type="EMBL" id="MFC1433978.1"/>
    </source>
</evidence>
<keyword evidence="5" id="KW-1185">Reference proteome</keyword>
<reference evidence="4 5" key="1">
    <citation type="submission" date="2024-09" db="EMBL/GenBank/DDBJ databases">
        <authorList>
            <person name="Lee S.D."/>
        </authorList>
    </citation>
    <scope>NUCLEOTIDE SEQUENCE [LARGE SCALE GENOMIC DNA]</scope>
    <source>
        <strain evidence="2 5">N1-1</strain>
        <strain evidence="3 4">N1-3</strain>
    </source>
</reference>
<dbReference type="Proteomes" id="UP001592530">
    <property type="component" value="Unassembled WGS sequence"/>
</dbReference>
<keyword evidence="1" id="KW-0472">Membrane</keyword>
<dbReference type="RefSeq" id="WP_380513549.1">
    <property type="nucleotide sequence ID" value="NZ_JBHEZX010000012.1"/>
</dbReference>
<evidence type="ECO:0000256" key="1">
    <source>
        <dbReference type="SAM" id="Phobius"/>
    </source>
</evidence>
<proteinExistence type="predicted"/>
<keyword evidence="1" id="KW-1133">Transmembrane helix</keyword>
<dbReference type="Proteomes" id="UP001592582">
    <property type="component" value="Unassembled WGS sequence"/>
</dbReference>
<sequence>MQVVPAVLALLLPRRLPPRAATPALTGSALVAAGSWLGTLALLAFSGFGRHHQGDGIRGQALAGAIAAFLAGYIAV</sequence>
<feature type="transmembrane region" description="Helical" evidence="1">
    <location>
        <begin position="57"/>
        <end position="75"/>
    </location>
</feature>
<feature type="transmembrane region" description="Helical" evidence="1">
    <location>
        <begin position="20"/>
        <end position="45"/>
    </location>
</feature>